<dbReference type="Proteomes" id="UP000292085">
    <property type="component" value="Unassembled WGS sequence"/>
</dbReference>
<dbReference type="InterPro" id="IPR002347">
    <property type="entry name" value="SDR_fam"/>
</dbReference>
<comment type="similarity">
    <text evidence="1">Belongs to the short-chain dehydrogenases/reductases (SDR) family.</text>
</comment>
<dbReference type="AlphaFoldDB" id="A0A4Q6YA93"/>
<evidence type="ECO:0000313" key="3">
    <source>
        <dbReference type="EMBL" id="RZF66486.1"/>
    </source>
</evidence>
<dbReference type="PANTHER" id="PTHR43639">
    <property type="entry name" value="OXIDOREDUCTASE, SHORT-CHAIN DEHYDROGENASE/REDUCTASE FAMILY (AFU_ORTHOLOGUE AFUA_5G02870)"/>
    <property type="match status" value="1"/>
</dbReference>
<reference evidence="3 4" key="1">
    <citation type="submission" date="2019-02" db="EMBL/GenBank/DDBJ databases">
        <authorList>
            <person name="Li Y."/>
        </authorList>
    </citation>
    <scope>NUCLEOTIDE SEQUENCE [LARGE SCALE GENOMIC DNA]</scope>
    <source>
        <strain evidence="3 4">3-7</strain>
    </source>
</reference>
<dbReference type="OrthoDB" id="9786360at2"/>
<dbReference type="PRINTS" id="PR00081">
    <property type="entry name" value="GDHRDH"/>
</dbReference>
<dbReference type="Gene3D" id="3.40.50.720">
    <property type="entry name" value="NAD(P)-binding Rossmann-like Domain"/>
    <property type="match status" value="1"/>
</dbReference>
<dbReference type="Pfam" id="PF13561">
    <property type="entry name" value="adh_short_C2"/>
    <property type="match status" value="1"/>
</dbReference>
<dbReference type="PANTHER" id="PTHR43639:SF1">
    <property type="entry name" value="SHORT-CHAIN DEHYDROGENASE_REDUCTASE FAMILY PROTEIN"/>
    <property type="match status" value="1"/>
</dbReference>
<dbReference type="SUPFAM" id="SSF51735">
    <property type="entry name" value="NAD(P)-binding Rossmann-fold domains"/>
    <property type="match status" value="1"/>
</dbReference>
<gene>
    <name evidence="3" type="ORF">EWE75_01125</name>
</gene>
<evidence type="ECO:0000313" key="4">
    <source>
        <dbReference type="Proteomes" id="UP000292085"/>
    </source>
</evidence>
<proteinExistence type="inferred from homology"/>
<name>A0A4Q6YA93_9SPHN</name>
<keyword evidence="2" id="KW-0560">Oxidoreductase</keyword>
<dbReference type="InterPro" id="IPR036291">
    <property type="entry name" value="NAD(P)-bd_dom_sf"/>
</dbReference>
<dbReference type="GO" id="GO:0016491">
    <property type="term" value="F:oxidoreductase activity"/>
    <property type="evidence" value="ECO:0007669"/>
    <property type="project" value="UniProtKB-KW"/>
</dbReference>
<comment type="caution">
    <text evidence="3">The sequence shown here is derived from an EMBL/GenBank/DDBJ whole genome shotgun (WGS) entry which is preliminary data.</text>
</comment>
<dbReference type="EMBL" id="SGIS01000001">
    <property type="protein sequence ID" value="RZF66486.1"/>
    <property type="molecule type" value="Genomic_DNA"/>
</dbReference>
<evidence type="ECO:0000256" key="2">
    <source>
        <dbReference type="ARBA" id="ARBA00023002"/>
    </source>
</evidence>
<evidence type="ECO:0000256" key="1">
    <source>
        <dbReference type="ARBA" id="ARBA00006484"/>
    </source>
</evidence>
<organism evidence="3 4">
    <name type="scientific">Sphingomonas populi</name>
    <dbReference type="NCBI Taxonomy" id="2484750"/>
    <lineage>
        <taxon>Bacteria</taxon>
        <taxon>Pseudomonadati</taxon>
        <taxon>Pseudomonadota</taxon>
        <taxon>Alphaproteobacteria</taxon>
        <taxon>Sphingomonadales</taxon>
        <taxon>Sphingomonadaceae</taxon>
        <taxon>Sphingomonas</taxon>
    </lineage>
</organism>
<protein>
    <submittedName>
        <fullName evidence="3">SDR family oxidoreductase</fullName>
    </submittedName>
</protein>
<sequence>MVMLRTVLVTGAARRIGAAIARRLAAGGHRVVLHHFQSAEDAEALAAELRSGGAEVSLIHGDISDDPNRLFADAGRAAGRVIDGLVNCASLFDFDRPPHENADLFATMMRTNLAGPVALATALARQDGLADGAVVNVLDQKIANLNPDFFSYSLSKTALDSATVMLAQALAPRVRVNAVSPGLTMTSHDQSPQEFHAVARDNLLRRPVAAEDIAGTVAWLLECPSITGQNVFVDCGQRFITRDSDVMFATRERALD</sequence>
<accession>A0A4Q6YA93</accession>
<keyword evidence="4" id="KW-1185">Reference proteome</keyword>